<dbReference type="GO" id="GO:0005507">
    <property type="term" value="F:copper ion binding"/>
    <property type="evidence" value="ECO:0007669"/>
    <property type="project" value="TreeGrafter"/>
</dbReference>
<dbReference type="RefSeq" id="WP_146818094.1">
    <property type="nucleotide sequence ID" value="NZ_BJYA01000020.1"/>
</dbReference>
<dbReference type="OrthoDB" id="9788704at2"/>
<dbReference type="EMBL" id="BJYA01000020">
    <property type="protein sequence ID" value="GEN46877.1"/>
    <property type="molecule type" value="Genomic_DNA"/>
</dbReference>
<dbReference type="InterPro" id="IPR025542">
    <property type="entry name" value="YacH"/>
</dbReference>
<dbReference type="AlphaFoldDB" id="A0A511W779"/>
<dbReference type="PANTHER" id="PTHR38430:SF1">
    <property type="entry name" value="PROTEIN-ARGININE KINASE ACTIVATOR PROTEIN"/>
    <property type="match status" value="1"/>
</dbReference>
<dbReference type="GO" id="GO:0046870">
    <property type="term" value="F:cadmium ion binding"/>
    <property type="evidence" value="ECO:0007669"/>
    <property type="project" value="TreeGrafter"/>
</dbReference>
<dbReference type="Pfam" id="PF02151">
    <property type="entry name" value="UVR"/>
    <property type="match status" value="1"/>
</dbReference>
<name>A0A511W779_9BACI</name>
<dbReference type="GO" id="GO:1990169">
    <property type="term" value="P:stress response to copper ion"/>
    <property type="evidence" value="ECO:0007669"/>
    <property type="project" value="TreeGrafter"/>
</dbReference>
<feature type="coiled-coil region" evidence="1">
    <location>
        <begin position="132"/>
        <end position="159"/>
    </location>
</feature>
<dbReference type="GO" id="GO:0016301">
    <property type="term" value="F:kinase activity"/>
    <property type="evidence" value="ECO:0007669"/>
    <property type="project" value="UniProtKB-KW"/>
</dbReference>
<feature type="domain" description="UVR" evidence="2">
    <location>
        <begin position="136"/>
        <end position="171"/>
    </location>
</feature>
<protein>
    <submittedName>
        <fullName evidence="3">Protein-arginine kinase activator protein</fullName>
    </submittedName>
</protein>
<organism evidence="3 4">
    <name type="scientific">Alkalibacillus haloalkaliphilus</name>
    <dbReference type="NCBI Taxonomy" id="94136"/>
    <lineage>
        <taxon>Bacteria</taxon>
        <taxon>Bacillati</taxon>
        <taxon>Bacillota</taxon>
        <taxon>Bacilli</taxon>
        <taxon>Bacillales</taxon>
        <taxon>Bacillaceae</taxon>
        <taxon>Alkalibacillus</taxon>
    </lineage>
</organism>
<keyword evidence="3" id="KW-0808">Transferase</keyword>
<dbReference type="PANTHER" id="PTHR38430">
    <property type="entry name" value="PROTEIN-ARGININE KINASE ACTIVATOR PROTEIN"/>
    <property type="match status" value="1"/>
</dbReference>
<dbReference type="Proteomes" id="UP000321440">
    <property type="component" value="Unassembled WGS sequence"/>
</dbReference>
<dbReference type="SUPFAM" id="SSF46600">
    <property type="entry name" value="C-terminal UvrC-binding domain of UvrB"/>
    <property type="match status" value="1"/>
</dbReference>
<dbReference type="PROSITE" id="PS50151">
    <property type="entry name" value="UVR"/>
    <property type="match status" value="1"/>
</dbReference>
<dbReference type="GO" id="GO:0008270">
    <property type="term" value="F:zinc ion binding"/>
    <property type="evidence" value="ECO:0007669"/>
    <property type="project" value="TreeGrafter"/>
</dbReference>
<sequence length="181" mass="21039">MQCQKCHDHEAAVHYTQVVNGQKKEVHLCEQCAHEEGYMNFTNESLSLHHFLTNMFPFDQAVNQQPKEQVQRNQVMTCEGCGLTYAQFRRKGKFGCSQCYETFDSYLNPIFKRVHSGNTEHVGKIPKRIGGQLHKRKEIDQLKKELQQLIEDENFEEAAHIRDRIRTLNQEIDESNKGGDA</sequence>
<evidence type="ECO:0000259" key="2">
    <source>
        <dbReference type="PROSITE" id="PS50151"/>
    </source>
</evidence>
<dbReference type="Gene3D" id="4.10.860.10">
    <property type="entry name" value="UVR domain"/>
    <property type="match status" value="1"/>
</dbReference>
<dbReference type="PIRSF" id="PIRSF015034">
    <property type="entry name" value="YacH"/>
    <property type="match status" value="1"/>
</dbReference>
<comment type="caution">
    <text evidence="3">The sequence shown here is derived from an EMBL/GenBank/DDBJ whole genome shotgun (WGS) entry which is preliminary data.</text>
</comment>
<proteinExistence type="predicted"/>
<accession>A0A511W779</accession>
<evidence type="ECO:0000313" key="4">
    <source>
        <dbReference type="Proteomes" id="UP000321440"/>
    </source>
</evidence>
<gene>
    <name evidence="3" type="primary">mcsA</name>
    <name evidence="3" type="ORF">AHA02nite_26530</name>
</gene>
<dbReference type="InterPro" id="IPR001943">
    <property type="entry name" value="UVR_dom"/>
</dbReference>
<reference evidence="3 4" key="1">
    <citation type="submission" date="2019-07" db="EMBL/GenBank/DDBJ databases">
        <title>Whole genome shotgun sequence of Alkalibacillus haloalkaliphilus NBRC 103110.</title>
        <authorList>
            <person name="Hosoyama A."/>
            <person name="Uohara A."/>
            <person name="Ohji S."/>
            <person name="Ichikawa N."/>
        </authorList>
    </citation>
    <scope>NUCLEOTIDE SEQUENCE [LARGE SCALE GENOMIC DNA]</scope>
    <source>
        <strain evidence="3 4">NBRC 103110</strain>
    </source>
</reference>
<dbReference type="GO" id="GO:1990170">
    <property type="term" value="P:stress response to cadmium ion"/>
    <property type="evidence" value="ECO:0007669"/>
    <property type="project" value="TreeGrafter"/>
</dbReference>
<keyword evidence="3" id="KW-0418">Kinase</keyword>
<evidence type="ECO:0000313" key="3">
    <source>
        <dbReference type="EMBL" id="GEN46877.1"/>
    </source>
</evidence>
<dbReference type="GO" id="GO:0050897">
    <property type="term" value="F:cobalt ion binding"/>
    <property type="evidence" value="ECO:0007669"/>
    <property type="project" value="TreeGrafter"/>
</dbReference>
<evidence type="ECO:0000256" key="1">
    <source>
        <dbReference type="SAM" id="Coils"/>
    </source>
</evidence>
<keyword evidence="1" id="KW-0175">Coiled coil</keyword>
<dbReference type="InterPro" id="IPR036876">
    <property type="entry name" value="UVR_dom_sf"/>
</dbReference>
<keyword evidence="4" id="KW-1185">Reference proteome</keyword>